<dbReference type="InterPro" id="IPR029039">
    <property type="entry name" value="Flavoprotein-like_sf"/>
</dbReference>
<gene>
    <name evidence="2" type="ORF">D7V94_21105</name>
</gene>
<name>A0A3A9AIS8_9FIRM</name>
<protein>
    <submittedName>
        <fullName evidence="2">Flavodoxin</fullName>
    </submittedName>
</protein>
<evidence type="ECO:0000259" key="1">
    <source>
        <dbReference type="Pfam" id="PF12682"/>
    </source>
</evidence>
<dbReference type="InterPro" id="IPR008254">
    <property type="entry name" value="Flavodoxin/NO_synth"/>
</dbReference>
<dbReference type="AlphaFoldDB" id="A0A3A9AIS8"/>
<dbReference type="Proteomes" id="UP000280696">
    <property type="component" value="Unassembled WGS sequence"/>
</dbReference>
<feature type="domain" description="Flavodoxin-like" evidence="1">
    <location>
        <begin position="114"/>
        <end position="239"/>
    </location>
</feature>
<evidence type="ECO:0000313" key="2">
    <source>
        <dbReference type="EMBL" id="RKI87393.1"/>
    </source>
</evidence>
<dbReference type="Gene3D" id="3.40.50.360">
    <property type="match status" value="1"/>
</dbReference>
<dbReference type="SUPFAM" id="SSF52218">
    <property type="entry name" value="Flavoproteins"/>
    <property type="match status" value="1"/>
</dbReference>
<organism evidence="2 3">
    <name type="scientific">Parablautia intestinalis</name>
    <dbReference type="NCBI Taxonomy" id="2320100"/>
    <lineage>
        <taxon>Bacteria</taxon>
        <taxon>Bacillati</taxon>
        <taxon>Bacillota</taxon>
        <taxon>Clostridia</taxon>
        <taxon>Lachnospirales</taxon>
        <taxon>Lachnospiraceae</taxon>
        <taxon>Parablautia</taxon>
    </lineage>
</organism>
<dbReference type="PANTHER" id="PTHR39201:SF1">
    <property type="entry name" value="FLAVODOXIN-LIKE DOMAIN-CONTAINING PROTEIN"/>
    <property type="match status" value="1"/>
</dbReference>
<dbReference type="GO" id="GO:0016651">
    <property type="term" value="F:oxidoreductase activity, acting on NAD(P)H"/>
    <property type="evidence" value="ECO:0007669"/>
    <property type="project" value="UniProtKB-ARBA"/>
</dbReference>
<accession>A0A3A9AIS8</accession>
<proteinExistence type="predicted"/>
<reference evidence="2 3" key="1">
    <citation type="submission" date="2018-09" db="EMBL/GenBank/DDBJ databases">
        <title>Murine metabolic-syndrome-specific gut microbial biobank.</title>
        <authorList>
            <person name="Liu C."/>
        </authorList>
    </citation>
    <scope>NUCLEOTIDE SEQUENCE [LARGE SCALE GENOMIC DNA]</scope>
    <source>
        <strain evidence="2 3">0.1xD8-82</strain>
    </source>
</reference>
<sequence>MCWFMHLAVFKRNTGRFRLSWQYCSLCWRCLWMLPYEKRHFLTVEDAQETVISGERVGFGDRKILTVYFTRVGNTDFADDVDAVSGVSLMLNEKKELLGNSQVLEQMVQDAVGRDIISINTKEHYPSSYSNTVSATGEEMGRRELPKLVDMPENIDGYDMVFLVFPLWWNTILKPVEAFLNRYDFSGKSVIPVVTHGGSGAGRRVEDIKEICGGTVEEEPLEIYCGDIPYCREQVTEWLKGL</sequence>
<dbReference type="OrthoDB" id="9806505at2"/>
<dbReference type="Pfam" id="PF12682">
    <property type="entry name" value="Flavodoxin_4"/>
    <property type="match status" value="1"/>
</dbReference>
<keyword evidence="3" id="KW-1185">Reference proteome</keyword>
<dbReference type="PANTHER" id="PTHR39201">
    <property type="entry name" value="EXPORTED PROTEIN-RELATED"/>
    <property type="match status" value="1"/>
</dbReference>
<comment type="caution">
    <text evidence="2">The sequence shown here is derived from an EMBL/GenBank/DDBJ whole genome shotgun (WGS) entry which is preliminary data.</text>
</comment>
<evidence type="ECO:0000313" key="3">
    <source>
        <dbReference type="Proteomes" id="UP000280696"/>
    </source>
</evidence>
<dbReference type="GO" id="GO:0010181">
    <property type="term" value="F:FMN binding"/>
    <property type="evidence" value="ECO:0007669"/>
    <property type="project" value="InterPro"/>
</dbReference>
<dbReference type="EMBL" id="RAYQ01000041">
    <property type="protein sequence ID" value="RKI87393.1"/>
    <property type="molecule type" value="Genomic_DNA"/>
</dbReference>